<name>A0A0G0AY03_9BACT</name>
<comment type="caution">
    <text evidence="1">The sequence shown here is derived from an EMBL/GenBank/DDBJ whole genome shotgun (WGS) entry which is preliminary data.</text>
</comment>
<dbReference type="EMBL" id="LBOI01000009">
    <property type="protein sequence ID" value="KKP31440.1"/>
    <property type="molecule type" value="Genomic_DNA"/>
</dbReference>
<gene>
    <name evidence="1" type="ORF">UR21_C0009G0021</name>
</gene>
<accession>A0A0G0AY03</accession>
<evidence type="ECO:0000313" key="2">
    <source>
        <dbReference type="Proteomes" id="UP000034803"/>
    </source>
</evidence>
<evidence type="ECO:0000313" key="1">
    <source>
        <dbReference type="EMBL" id="KKP31440.1"/>
    </source>
</evidence>
<protein>
    <submittedName>
        <fullName evidence="1">Uncharacterized protein</fullName>
    </submittedName>
</protein>
<dbReference type="AlphaFoldDB" id="A0A0G0AY03"/>
<organism evidence="1 2">
    <name type="scientific">Candidatus Woesebacteria bacterium GW2011_GWC2_31_9</name>
    <dbReference type="NCBI Taxonomy" id="1618586"/>
    <lineage>
        <taxon>Bacteria</taxon>
        <taxon>Candidatus Woeseibacteriota</taxon>
    </lineage>
</organism>
<reference evidence="1 2" key="1">
    <citation type="journal article" date="2015" name="Nature">
        <title>rRNA introns, odd ribosomes, and small enigmatic genomes across a large radiation of phyla.</title>
        <authorList>
            <person name="Brown C.T."/>
            <person name="Hug L.A."/>
            <person name="Thomas B.C."/>
            <person name="Sharon I."/>
            <person name="Castelle C.J."/>
            <person name="Singh A."/>
            <person name="Wilkins M.J."/>
            <person name="Williams K.H."/>
            <person name="Banfield J.F."/>
        </authorList>
    </citation>
    <scope>NUCLEOTIDE SEQUENCE [LARGE SCALE GENOMIC DNA]</scope>
</reference>
<sequence length="65" mass="7706">MEASNSKIMNKLKVLKLNFYSCEGNDYKHEVNSFYFNLFDNILREIRQKSLTIKCDINTLKLTKV</sequence>
<proteinExistence type="predicted"/>
<dbReference type="Proteomes" id="UP000034803">
    <property type="component" value="Unassembled WGS sequence"/>
</dbReference>